<dbReference type="InterPro" id="IPR002938">
    <property type="entry name" value="FAD-bd"/>
</dbReference>
<evidence type="ECO:0000259" key="2">
    <source>
        <dbReference type="Pfam" id="PF01494"/>
    </source>
</evidence>
<dbReference type="SUPFAM" id="SSF51905">
    <property type="entry name" value="FAD/NAD(P)-binding domain"/>
    <property type="match status" value="1"/>
</dbReference>
<dbReference type="PRINTS" id="PR00420">
    <property type="entry name" value="RNGMNOXGNASE"/>
</dbReference>
<proteinExistence type="predicted"/>
<dbReference type="GO" id="GO:0008688">
    <property type="term" value="F:3-(3-hydroxyphenyl)propionate hydroxylase activity"/>
    <property type="evidence" value="ECO:0007669"/>
    <property type="project" value="TreeGrafter"/>
</dbReference>
<dbReference type="EMBL" id="FNDI01000018">
    <property type="protein sequence ID" value="SDI49561.1"/>
    <property type="molecule type" value="Genomic_DNA"/>
</dbReference>
<dbReference type="Proteomes" id="UP000198900">
    <property type="component" value="Unassembled WGS sequence"/>
</dbReference>
<feature type="domain" description="FAD-binding" evidence="2">
    <location>
        <begin position="4"/>
        <end position="350"/>
    </location>
</feature>
<name>A0A7Z7BDL4_9BURK</name>
<dbReference type="InterPro" id="IPR036188">
    <property type="entry name" value="FAD/NAD-bd_sf"/>
</dbReference>
<keyword evidence="1" id="KW-0560">Oxidoreductase</keyword>
<sequence length="529" mass="58009">MEFDADVAIVGYGPVGQAMAIGLAGQGHRVLVLERWPSLYPLPRAIVYDHEVARIFQTLGVADALAPHTSLSSRYEWRNAQGEPLKIFNGLDKFGISGWPQRLGFSQPQLERILDERVRSFGGRVSILQGWELSALEQVDEGVALEATETEHPTNPAKRFHVRYIVGCDGAGSFVRRTMGSEYEDLGFSSDWLVVDVLPVDSSLWTSELIQICDPARPTTNVSSGPGRRRFEFMLLEGETKDDMNNASTAWKLLTPHGWTPQNAILERHAVYTFRGCVANQWRNGQILIAGDAAHLTPPFAGQGLCAGIRDVASLVWRLDLVLRGLADPGILASYGAERGHHVRQFIEFAIELGKVICVLNPVAAAKRDAQLLGEGSDGEDRFPTPRLRATECLRPGDPLAGQLSLQARVCVGDHVGRFDDLAGGGWVLLSLDANPVNDLSSSQWAFMLRAGIRPIWLGRGGTVEDVDGSYREWFSTLGCEAVLIRPDFYIFGGGAPAELVGELERAPFWRNARPNGRVSDSKSEIGQT</sequence>
<dbReference type="PANTHER" id="PTHR43476">
    <property type="entry name" value="3-(3-HYDROXY-PHENYL)PROPIONATE/3-HYDROXYCINNAMIC ACID HYDROXYLASE"/>
    <property type="match status" value="1"/>
</dbReference>
<comment type="caution">
    <text evidence="3">The sequence shown here is derived from an EMBL/GenBank/DDBJ whole genome shotgun (WGS) entry which is preliminary data.</text>
</comment>
<dbReference type="NCBIfam" id="NF004829">
    <property type="entry name" value="PRK06183.1-3"/>
    <property type="match status" value="1"/>
</dbReference>
<dbReference type="GO" id="GO:0071949">
    <property type="term" value="F:FAD binding"/>
    <property type="evidence" value="ECO:0007669"/>
    <property type="project" value="InterPro"/>
</dbReference>
<gene>
    <name evidence="3" type="ORF">SAMN04487926_11811</name>
</gene>
<evidence type="ECO:0000313" key="3">
    <source>
        <dbReference type="EMBL" id="SDI49561.1"/>
    </source>
</evidence>
<dbReference type="GO" id="GO:0019622">
    <property type="term" value="P:3-(3-hydroxy)phenylpropionate catabolic process"/>
    <property type="evidence" value="ECO:0007669"/>
    <property type="project" value="TreeGrafter"/>
</dbReference>
<dbReference type="Gene3D" id="3.50.50.60">
    <property type="entry name" value="FAD/NAD(P)-binding domain"/>
    <property type="match status" value="1"/>
</dbReference>
<evidence type="ECO:0000313" key="4">
    <source>
        <dbReference type="Proteomes" id="UP000198900"/>
    </source>
</evidence>
<reference evidence="3" key="1">
    <citation type="submission" date="2016-10" db="EMBL/GenBank/DDBJ databases">
        <authorList>
            <person name="Varghese N."/>
            <person name="Submissions S."/>
        </authorList>
    </citation>
    <scope>NUCLEOTIDE SEQUENCE [LARGE SCALE GENOMIC DNA]</scope>
    <source>
        <strain evidence="3">YR281</strain>
    </source>
</reference>
<accession>A0A7Z7BDL4</accession>
<dbReference type="InterPro" id="IPR050631">
    <property type="entry name" value="PheA/TfdB_FAD_monoxygenase"/>
</dbReference>
<dbReference type="PANTHER" id="PTHR43476:SF3">
    <property type="entry name" value="FAD-BINDING MONOOXYGENASE"/>
    <property type="match status" value="1"/>
</dbReference>
<keyword evidence="4" id="KW-1185">Reference proteome</keyword>
<protein>
    <submittedName>
        <fullName evidence="3">3-(3-hydroxy-phenyl)propionate hydroxylase</fullName>
    </submittedName>
</protein>
<evidence type="ECO:0000256" key="1">
    <source>
        <dbReference type="ARBA" id="ARBA00023002"/>
    </source>
</evidence>
<dbReference type="RefSeq" id="WP_091783723.1">
    <property type="nucleotide sequence ID" value="NZ_FNDI01000018.1"/>
</dbReference>
<dbReference type="Pfam" id="PF01494">
    <property type="entry name" value="FAD_binding_3"/>
    <property type="match status" value="1"/>
</dbReference>
<dbReference type="Gene3D" id="3.30.70.2450">
    <property type="match status" value="1"/>
</dbReference>
<organism evidence="3 4">
    <name type="scientific">Paraburkholderia steynii</name>
    <dbReference type="NCBI Taxonomy" id="1245441"/>
    <lineage>
        <taxon>Bacteria</taxon>
        <taxon>Pseudomonadati</taxon>
        <taxon>Pseudomonadota</taxon>
        <taxon>Betaproteobacteria</taxon>
        <taxon>Burkholderiales</taxon>
        <taxon>Burkholderiaceae</taxon>
        <taxon>Paraburkholderia</taxon>
    </lineage>
</organism>
<dbReference type="AlphaFoldDB" id="A0A7Z7BDL4"/>